<evidence type="ECO:0000256" key="4">
    <source>
        <dbReference type="ARBA" id="ARBA00022737"/>
    </source>
</evidence>
<feature type="non-terminal residue" evidence="6">
    <location>
        <position position="453"/>
    </location>
</feature>
<keyword evidence="4" id="KW-0677">Repeat</keyword>
<dbReference type="STRING" id="765440.A0A0C3C180"/>
<keyword evidence="2" id="KW-0963">Cytoplasm</keyword>
<evidence type="ECO:0000313" key="7">
    <source>
        <dbReference type="Proteomes" id="UP000054166"/>
    </source>
</evidence>
<dbReference type="InterPro" id="IPR032675">
    <property type="entry name" value="LRR_dom_sf"/>
</dbReference>
<organism evidence="6 7">
    <name type="scientific">Piloderma croceum (strain F 1598)</name>
    <dbReference type="NCBI Taxonomy" id="765440"/>
    <lineage>
        <taxon>Eukaryota</taxon>
        <taxon>Fungi</taxon>
        <taxon>Dikarya</taxon>
        <taxon>Basidiomycota</taxon>
        <taxon>Agaricomycotina</taxon>
        <taxon>Agaricomycetes</taxon>
        <taxon>Agaricomycetidae</taxon>
        <taxon>Atheliales</taxon>
        <taxon>Atheliaceae</taxon>
        <taxon>Piloderma</taxon>
    </lineage>
</organism>
<dbReference type="FunCoup" id="A0A0C3C180">
    <property type="interactions" value="291"/>
</dbReference>
<dbReference type="InParanoid" id="A0A0C3C180"/>
<gene>
    <name evidence="6" type="ORF">PILCRDRAFT_45969</name>
</gene>
<keyword evidence="3" id="KW-0433">Leucine-rich repeat</keyword>
<keyword evidence="7" id="KW-1185">Reference proteome</keyword>
<dbReference type="EMBL" id="KN832991">
    <property type="protein sequence ID" value="KIM83347.1"/>
    <property type="molecule type" value="Genomic_DNA"/>
</dbReference>
<dbReference type="InterPro" id="IPR003591">
    <property type="entry name" value="Leu-rich_rpt_typical-subtyp"/>
</dbReference>
<dbReference type="PROSITE" id="PS51450">
    <property type="entry name" value="LRR"/>
    <property type="match status" value="3"/>
</dbReference>
<sequence length="453" mass="50637">MEHEPGDEYLRRISTFIRTNERGLAEAGVFRRRRGTPKPTETSVLNPLGWFGATESTTPPPKPVNLVIDTHHLFYILMRLEDAGIDVGTLDVKVDNPSKPMNYINIFRDSDKSDTLSLASFRSSLSTISGLSLGGGWWGRPEARTIDTELRYIYSSFTKLPALVLTAPGPKMIAELATEPPNENCLPLDSFKNLQSFECTDIDPRTVLGWDKMSESLRSLTIKRSGLEDVSDIFIGAVLDDQGRREGTTSRSRRRHISQRVSRQASFYSTRLPDTVPEANEESAPMTPKSSTEMMLPSSKWALLRYLSLSDNGLTFLPTDPLPYLTTLTSLDLSSNLLVSVPSGLSSLFNLVSLNLSDNMIDSVLGIYTQLGQVLSLNLSRNRLESICGLERLLALERVDLRHNAIDDSAEVGRLATLPHIADVWIEGNPFIEIEENYRITCFDYFWKEGKSI</sequence>
<evidence type="ECO:0000313" key="6">
    <source>
        <dbReference type="EMBL" id="KIM83347.1"/>
    </source>
</evidence>
<dbReference type="SMART" id="SM00369">
    <property type="entry name" value="LRR_TYP"/>
    <property type="match status" value="3"/>
</dbReference>
<dbReference type="Proteomes" id="UP000054166">
    <property type="component" value="Unassembled WGS sequence"/>
</dbReference>
<evidence type="ECO:0000256" key="3">
    <source>
        <dbReference type="ARBA" id="ARBA00022614"/>
    </source>
</evidence>
<evidence type="ECO:0000256" key="5">
    <source>
        <dbReference type="SAM" id="MobiDB-lite"/>
    </source>
</evidence>
<dbReference type="HOGENOM" id="CLU_009538_1_0_1"/>
<protein>
    <submittedName>
        <fullName evidence="6">Uncharacterized protein</fullName>
    </submittedName>
</protein>
<dbReference type="PANTHER" id="PTHR15454:SF69">
    <property type="entry name" value="SERINE_THREONINE-PROTEIN KINASE 11-INTERACTING PROTEIN"/>
    <property type="match status" value="1"/>
</dbReference>
<reference evidence="6 7" key="1">
    <citation type="submission" date="2014-04" db="EMBL/GenBank/DDBJ databases">
        <authorList>
            <consortium name="DOE Joint Genome Institute"/>
            <person name="Kuo A."/>
            <person name="Tarkka M."/>
            <person name="Buscot F."/>
            <person name="Kohler A."/>
            <person name="Nagy L.G."/>
            <person name="Floudas D."/>
            <person name="Copeland A."/>
            <person name="Barry K.W."/>
            <person name="Cichocki N."/>
            <person name="Veneault-Fourrey C."/>
            <person name="LaButti K."/>
            <person name="Lindquist E.A."/>
            <person name="Lipzen A."/>
            <person name="Lundell T."/>
            <person name="Morin E."/>
            <person name="Murat C."/>
            <person name="Sun H."/>
            <person name="Tunlid A."/>
            <person name="Henrissat B."/>
            <person name="Grigoriev I.V."/>
            <person name="Hibbett D.S."/>
            <person name="Martin F."/>
            <person name="Nordberg H.P."/>
            <person name="Cantor M.N."/>
            <person name="Hua S.X."/>
        </authorList>
    </citation>
    <scope>NUCLEOTIDE SEQUENCE [LARGE SCALE GENOMIC DNA]</scope>
    <source>
        <strain evidence="6 7">F 1598</strain>
    </source>
</reference>
<evidence type="ECO:0000256" key="2">
    <source>
        <dbReference type="ARBA" id="ARBA00022490"/>
    </source>
</evidence>
<dbReference type="OrthoDB" id="676979at2759"/>
<dbReference type="InterPro" id="IPR001611">
    <property type="entry name" value="Leu-rich_rpt"/>
</dbReference>
<name>A0A0C3C180_PILCF</name>
<feature type="region of interest" description="Disordered" evidence="5">
    <location>
        <begin position="271"/>
        <end position="292"/>
    </location>
</feature>
<accession>A0A0C3C180</accession>
<reference evidence="7" key="2">
    <citation type="submission" date="2015-01" db="EMBL/GenBank/DDBJ databases">
        <title>Evolutionary Origins and Diversification of the Mycorrhizal Mutualists.</title>
        <authorList>
            <consortium name="DOE Joint Genome Institute"/>
            <consortium name="Mycorrhizal Genomics Consortium"/>
            <person name="Kohler A."/>
            <person name="Kuo A."/>
            <person name="Nagy L.G."/>
            <person name="Floudas D."/>
            <person name="Copeland A."/>
            <person name="Barry K.W."/>
            <person name="Cichocki N."/>
            <person name="Veneault-Fourrey C."/>
            <person name="LaButti K."/>
            <person name="Lindquist E.A."/>
            <person name="Lipzen A."/>
            <person name="Lundell T."/>
            <person name="Morin E."/>
            <person name="Murat C."/>
            <person name="Riley R."/>
            <person name="Ohm R."/>
            <person name="Sun H."/>
            <person name="Tunlid A."/>
            <person name="Henrissat B."/>
            <person name="Grigoriev I.V."/>
            <person name="Hibbett D.S."/>
            <person name="Martin F."/>
        </authorList>
    </citation>
    <scope>NUCLEOTIDE SEQUENCE [LARGE SCALE GENOMIC DNA]</scope>
    <source>
        <strain evidence="7">F 1598</strain>
    </source>
</reference>
<dbReference type="AlphaFoldDB" id="A0A0C3C180"/>
<dbReference type="Pfam" id="PF13855">
    <property type="entry name" value="LRR_8"/>
    <property type="match status" value="1"/>
</dbReference>
<dbReference type="GO" id="GO:0005737">
    <property type="term" value="C:cytoplasm"/>
    <property type="evidence" value="ECO:0007669"/>
    <property type="project" value="UniProtKB-SubCell"/>
</dbReference>
<proteinExistence type="predicted"/>
<comment type="subcellular location">
    <subcellularLocation>
        <location evidence="1">Cytoplasm</location>
    </subcellularLocation>
</comment>
<dbReference type="SUPFAM" id="SSF52075">
    <property type="entry name" value="Outer arm dynein light chain 1"/>
    <property type="match status" value="1"/>
</dbReference>
<evidence type="ECO:0000256" key="1">
    <source>
        <dbReference type="ARBA" id="ARBA00004496"/>
    </source>
</evidence>
<dbReference type="Gene3D" id="3.80.10.10">
    <property type="entry name" value="Ribonuclease Inhibitor"/>
    <property type="match status" value="1"/>
</dbReference>
<dbReference type="PANTHER" id="PTHR15454">
    <property type="entry name" value="NISCHARIN RELATED"/>
    <property type="match status" value="1"/>
</dbReference>